<name>A0ABU0BPP1_9HYPH</name>
<evidence type="ECO:0000256" key="3">
    <source>
        <dbReference type="ARBA" id="ARBA00023163"/>
    </source>
</evidence>
<dbReference type="SUPFAM" id="SSF48498">
    <property type="entry name" value="Tetracyclin repressor-like, C-terminal domain"/>
    <property type="match status" value="1"/>
</dbReference>
<keyword evidence="1" id="KW-0805">Transcription regulation</keyword>
<dbReference type="Pfam" id="PF16859">
    <property type="entry name" value="TetR_C_11"/>
    <property type="match status" value="1"/>
</dbReference>
<gene>
    <name evidence="6" type="ORF">QO002_002358</name>
</gene>
<dbReference type="Pfam" id="PF00440">
    <property type="entry name" value="TetR_N"/>
    <property type="match status" value="1"/>
</dbReference>
<accession>A0ABU0BPP1</accession>
<evidence type="ECO:0000256" key="2">
    <source>
        <dbReference type="ARBA" id="ARBA00023125"/>
    </source>
</evidence>
<evidence type="ECO:0000256" key="4">
    <source>
        <dbReference type="PROSITE-ProRule" id="PRU00335"/>
    </source>
</evidence>
<dbReference type="InterPro" id="IPR011075">
    <property type="entry name" value="TetR_C"/>
</dbReference>
<sequence>MVKEMLRQGGRSARIQVAVHSAVEELAVEVGREGLAVPLIAERAGVTPSTIYRRWGDLAELLADVAVQRLRPVSDPDDTGALASDLEAFVLQYAEEMSSKVGRSLLLDVLAASGNDPGPAGRCCQYTSQHLETIRARAIAREEDVFEVDIVIDVVIAPIVYHILFGDREPDAAYCRALLARL</sequence>
<keyword evidence="3" id="KW-0804">Transcription</keyword>
<evidence type="ECO:0000313" key="7">
    <source>
        <dbReference type="Proteomes" id="UP001230207"/>
    </source>
</evidence>
<dbReference type="EMBL" id="JAUSVF010000001">
    <property type="protein sequence ID" value="MDQ0320220.1"/>
    <property type="molecule type" value="Genomic_DNA"/>
</dbReference>
<proteinExistence type="predicted"/>
<dbReference type="InterPro" id="IPR050109">
    <property type="entry name" value="HTH-type_TetR-like_transc_reg"/>
</dbReference>
<keyword evidence="2 4" id="KW-0238">DNA-binding</keyword>
<dbReference type="Proteomes" id="UP001230207">
    <property type="component" value="Unassembled WGS sequence"/>
</dbReference>
<keyword evidence="7" id="KW-1185">Reference proteome</keyword>
<dbReference type="SUPFAM" id="SSF46689">
    <property type="entry name" value="Homeodomain-like"/>
    <property type="match status" value="1"/>
</dbReference>
<dbReference type="InterPro" id="IPR036271">
    <property type="entry name" value="Tet_transcr_reg_TetR-rel_C_sf"/>
</dbReference>
<evidence type="ECO:0000256" key="1">
    <source>
        <dbReference type="ARBA" id="ARBA00023015"/>
    </source>
</evidence>
<evidence type="ECO:0000259" key="5">
    <source>
        <dbReference type="PROSITE" id="PS50977"/>
    </source>
</evidence>
<dbReference type="PANTHER" id="PTHR30055">
    <property type="entry name" value="HTH-TYPE TRANSCRIPTIONAL REGULATOR RUTR"/>
    <property type="match status" value="1"/>
</dbReference>
<dbReference type="RefSeq" id="WP_307229782.1">
    <property type="nucleotide sequence ID" value="NZ_JAUSVF010000001.1"/>
</dbReference>
<dbReference type="Gene3D" id="1.10.10.60">
    <property type="entry name" value="Homeodomain-like"/>
    <property type="match status" value="1"/>
</dbReference>
<reference evidence="6 7" key="1">
    <citation type="submission" date="2023-07" db="EMBL/GenBank/DDBJ databases">
        <title>Genomic Encyclopedia of Type Strains, Phase IV (KMG-IV): sequencing the most valuable type-strain genomes for metagenomic binning, comparative biology and taxonomic classification.</title>
        <authorList>
            <person name="Goeker M."/>
        </authorList>
    </citation>
    <scope>NUCLEOTIDE SEQUENCE [LARGE SCALE GENOMIC DNA]</scope>
    <source>
        <strain evidence="6 7">DSM 1112</strain>
    </source>
</reference>
<feature type="domain" description="HTH tetR-type" evidence="5">
    <location>
        <begin position="13"/>
        <end position="73"/>
    </location>
</feature>
<organism evidence="6 7">
    <name type="scientific">Pararhizobium capsulatum DSM 1112</name>
    <dbReference type="NCBI Taxonomy" id="1121113"/>
    <lineage>
        <taxon>Bacteria</taxon>
        <taxon>Pseudomonadati</taxon>
        <taxon>Pseudomonadota</taxon>
        <taxon>Alphaproteobacteria</taxon>
        <taxon>Hyphomicrobiales</taxon>
        <taxon>Rhizobiaceae</taxon>
        <taxon>Rhizobium/Agrobacterium group</taxon>
        <taxon>Pararhizobium</taxon>
    </lineage>
</organism>
<dbReference type="PROSITE" id="PS50977">
    <property type="entry name" value="HTH_TETR_2"/>
    <property type="match status" value="1"/>
</dbReference>
<dbReference type="InterPro" id="IPR009057">
    <property type="entry name" value="Homeodomain-like_sf"/>
</dbReference>
<dbReference type="PANTHER" id="PTHR30055:SF148">
    <property type="entry name" value="TETR-FAMILY TRANSCRIPTIONAL REGULATOR"/>
    <property type="match status" value="1"/>
</dbReference>
<comment type="caution">
    <text evidence="6">The sequence shown here is derived from an EMBL/GenBank/DDBJ whole genome shotgun (WGS) entry which is preliminary data.</text>
</comment>
<feature type="DNA-binding region" description="H-T-H motif" evidence="4">
    <location>
        <begin position="36"/>
        <end position="55"/>
    </location>
</feature>
<dbReference type="Gene3D" id="1.10.357.10">
    <property type="entry name" value="Tetracycline Repressor, domain 2"/>
    <property type="match status" value="1"/>
</dbReference>
<dbReference type="InterPro" id="IPR001647">
    <property type="entry name" value="HTH_TetR"/>
</dbReference>
<protein>
    <submittedName>
        <fullName evidence="6">AcrR family transcriptional regulator</fullName>
    </submittedName>
</protein>
<evidence type="ECO:0000313" key="6">
    <source>
        <dbReference type="EMBL" id="MDQ0320220.1"/>
    </source>
</evidence>